<dbReference type="GO" id="GO:0003676">
    <property type="term" value="F:nucleic acid binding"/>
    <property type="evidence" value="ECO:0007669"/>
    <property type="project" value="InterPro"/>
</dbReference>
<dbReference type="FunFam" id="1.25.70.10:FF:000001">
    <property type="entry name" value="Mitochondrial transcription termination factor-like"/>
    <property type="match status" value="1"/>
</dbReference>
<gene>
    <name evidence="4" type="ORF">Cni_G07830</name>
</gene>
<reference evidence="4 5" key="1">
    <citation type="submission" date="2023-10" db="EMBL/GenBank/DDBJ databases">
        <title>Chromosome-scale genome assembly provides insights into flower coloration mechanisms of Canna indica.</title>
        <authorList>
            <person name="Li C."/>
        </authorList>
    </citation>
    <scope>NUCLEOTIDE SEQUENCE [LARGE SCALE GENOMIC DNA]</scope>
    <source>
        <tissue evidence="4">Flower</tissue>
    </source>
</reference>
<evidence type="ECO:0000313" key="4">
    <source>
        <dbReference type="EMBL" id="WOK99118.1"/>
    </source>
</evidence>
<dbReference type="Pfam" id="PF02536">
    <property type="entry name" value="mTERF"/>
    <property type="match status" value="1"/>
</dbReference>
<name>A0AAQ3K103_9LILI</name>
<dbReference type="AlphaFoldDB" id="A0AAQ3K103"/>
<protein>
    <submittedName>
        <fullName evidence="4">Uncharacterized protein</fullName>
    </submittedName>
</protein>
<keyword evidence="2" id="KW-0805">Transcription regulation</keyword>
<accession>A0AAQ3K103</accession>
<keyword evidence="2" id="KW-0804">Transcription</keyword>
<comment type="similarity">
    <text evidence="1">Belongs to the mTERF family.</text>
</comment>
<proteinExistence type="inferred from homology"/>
<dbReference type="SMART" id="SM00733">
    <property type="entry name" value="Mterf"/>
    <property type="match status" value="5"/>
</dbReference>
<evidence type="ECO:0000256" key="1">
    <source>
        <dbReference type="ARBA" id="ARBA00007692"/>
    </source>
</evidence>
<dbReference type="PANTHER" id="PTHR13068:SF213">
    <property type="entry name" value="OS07G0423000 PROTEIN"/>
    <property type="match status" value="1"/>
</dbReference>
<evidence type="ECO:0000313" key="5">
    <source>
        <dbReference type="Proteomes" id="UP001327560"/>
    </source>
</evidence>
<dbReference type="InterPro" id="IPR003690">
    <property type="entry name" value="MTERF"/>
</dbReference>
<organism evidence="4 5">
    <name type="scientific">Canna indica</name>
    <name type="common">Indian-shot</name>
    <dbReference type="NCBI Taxonomy" id="4628"/>
    <lineage>
        <taxon>Eukaryota</taxon>
        <taxon>Viridiplantae</taxon>
        <taxon>Streptophyta</taxon>
        <taxon>Embryophyta</taxon>
        <taxon>Tracheophyta</taxon>
        <taxon>Spermatophyta</taxon>
        <taxon>Magnoliopsida</taxon>
        <taxon>Liliopsida</taxon>
        <taxon>Zingiberales</taxon>
        <taxon>Cannaceae</taxon>
        <taxon>Canna</taxon>
    </lineage>
</organism>
<dbReference type="EMBL" id="CP136891">
    <property type="protein sequence ID" value="WOK99118.1"/>
    <property type="molecule type" value="Genomic_DNA"/>
</dbReference>
<dbReference type="Proteomes" id="UP001327560">
    <property type="component" value="Chromosome 2"/>
</dbReference>
<evidence type="ECO:0000256" key="2">
    <source>
        <dbReference type="ARBA" id="ARBA00022472"/>
    </source>
</evidence>
<dbReference type="GO" id="GO:0006353">
    <property type="term" value="P:DNA-templated transcription termination"/>
    <property type="evidence" value="ECO:0007669"/>
    <property type="project" value="UniProtKB-KW"/>
</dbReference>
<keyword evidence="5" id="KW-1185">Reference proteome</keyword>
<dbReference type="Gene3D" id="1.25.70.10">
    <property type="entry name" value="Transcription termination factor 3, mitochondrial"/>
    <property type="match status" value="2"/>
</dbReference>
<dbReference type="InterPro" id="IPR038538">
    <property type="entry name" value="MTERF_sf"/>
</dbReference>
<evidence type="ECO:0000256" key="3">
    <source>
        <dbReference type="ARBA" id="ARBA00022946"/>
    </source>
</evidence>
<keyword evidence="2" id="KW-0806">Transcription termination</keyword>
<sequence>MLRRLCTTAGIRRPSAAVVAAAFHPHSLLPYRKPYSHSCADSDEKSSLTVSFLSSSAGLSAEAARSIAQRVQSNNIEKVIAVLALLKDYGFSEAHITSLVTRSPRVLTCDPEKILKPKLEFYQEIGLDGAALPKILAASPWPLLRSLKKLLVPNVNFLKSILGTNKGVVAAIKHSPALIIEDFGKNVLPRIEALRANGASDTVIVTLLKTYGNAFNRNSPRFAEAFEAIMELGVPPSTAMFAHALGVFVQLPVKRWEEKVDNLRCLGWSQDQILLAFARHPYIARTSAQKIKKNMKFLEEKLGWGPEYLSMYPVLLSLSMEKRLMPRFAVLHILKSKGLLKANLAANQFIMVNERFLRKFVTPHQEGTPDIVGFIKGSKAK</sequence>
<keyword evidence="3" id="KW-0809">Transit peptide</keyword>
<dbReference type="PANTHER" id="PTHR13068">
    <property type="entry name" value="CGI-12 PROTEIN-RELATED"/>
    <property type="match status" value="1"/>
</dbReference>